<dbReference type="GO" id="GO:0000981">
    <property type="term" value="F:DNA-binding transcription factor activity, RNA polymerase II-specific"/>
    <property type="evidence" value="ECO:0007669"/>
    <property type="project" value="InterPro"/>
</dbReference>
<dbReference type="CDD" id="cd12148">
    <property type="entry name" value="fungal_TF_MHR"/>
    <property type="match status" value="1"/>
</dbReference>
<evidence type="ECO:0000256" key="5">
    <source>
        <dbReference type="ARBA" id="ARBA00023163"/>
    </source>
</evidence>
<reference evidence="9 10" key="1">
    <citation type="submission" date="2022-03" db="EMBL/GenBank/DDBJ databases">
        <title>Genome data of Colletotrichum spp.</title>
        <authorList>
            <person name="Utami Y.D."/>
            <person name="Hiruma K."/>
        </authorList>
    </citation>
    <scope>NUCLEOTIDE SEQUENCE [LARGE SCALE GENOMIC DNA]</scope>
    <source>
        <strain evidence="9 10">MAFF 239500</strain>
    </source>
</reference>
<dbReference type="GO" id="GO:0003677">
    <property type="term" value="F:DNA binding"/>
    <property type="evidence" value="ECO:0007669"/>
    <property type="project" value="UniProtKB-KW"/>
</dbReference>
<dbReference type="PANTHER" id="PTHR47171:SF1">
    <property type="entry name" value="ZN(II)2CYS6 TRANSCRIPTION FACTOR (EUROFUNG)"/>
    <property type="match status" value="1"/>
</dbReference>
<dbReference type="SMART" id="SM00066">
    <property type="entry name" value="GAL4"/>
    <property type="match status" value="1"/>
</dbReference>
<evidence type="ECO:0000259" key="8">
    <source>
        <dbReference type="PROSITE" id="PS50048"/>
    </source>
</evidence>
<dbReference type="EMBL" id="BQXU01000039">
    <property type="protein sequence ID" value="GKT50672.1"/>
    <property type="molecule type" value="Genomic_DNA"/>
</dbReference>
<protein>
    <submittedName>
        <fullName evidence="9">Cutinase transcription factor 1 beta</fullName>
    </submittedName>
</protein>
<dbReference type="InterPro" id="IPR001138">
    <property type="entry name" value="Zn2Cys6_DnaBD"/>
</dbReference>
<dbReference type="RefSeq" id="XP_049133022.1">
    <property type="nucleotide sequence ID" value="XM_049277065.1"/>
</dbReference>
<name>A0AA37URG0_9PEZI</name>
<feature type="region of interest" description="Disordered" evidence="7">
    <location>
        <begin position="153"/>
        <end position="177"/>
    </location>
</feature>
<dbReference type="CDD" id="cd00067">
    <property type="entry name" value="GAL4"/>
    <property type="match status" value="1"/>
</dbReference>
<sequence>MIGVPLNLVWETCVTLQDTRKTYRNNGVLLEQHNHHVPGSFQGLVSVKNTAPNMPIEGLKKPRAKHACRECNSRRIRCNVTERHPCSNCETSQATCEVLPSRRGRYPRRSKKQKQVEEASSATPEPIIAASSAAPPSALTSAVAATLASMSTASPSLGLSSSGASQTPYADTPVSVHSTGATTGGSRFFGESNFITLVPGASETGAEAVVGDGALKGRLTFPVPQTPQTDLATSPASTNHISSATERYLRDEGALTFPDMQNCLPALRAYFKWFHPCFPILDRAEVARRLVTMEISPLLLQAMLFIGSTYCDEATIVAMGFKDRSEAKSMTYSRARVLFHSNWEKDEFTLIQSLFLCSFWRGGPTDWRDVRYWLGAVLTLAQTHGLHRS</sequence>
<organism evidence="9 10">
    <name type="scientific">Colletotrichum spaethianum</name>
    <dbReference type="NCBI Taxonomy" id="700344"/>
    <lineage>
        <taxon>Eukaryota</taxon>
        <taxon>Fungi</taxon>
        <taxon>Dikarya</taxon>
        <taxon>Ascomycota</taxon>
        <taxon>Pezizomycotina</taxon>
        <taxon>Sordariomycetes</taxon>
        <taxon>Hypocreomycetidae</taxon>
        <taxon>Glomerellales</taxon>
        <taxon>Glomerellaceae</taxon>
        <taxon>Colletotrichum</taxon>
        <taxon>Colletotrichum spaethianum species complex</taxon>
    </lineage>
</organism>
<keyword evidence="3" id="KW-0805">Transcription regulation</keyword>
<evidence type="ECO:0000256" key="7">
    <source>
        <dbReference type="SAM" id="MobiDB-lite"/>
    </source>
</evidence>
<proteinExistence type="predicted"/>
<evidence type="ECO:0000256" key="4">
    <source>
        <dbReference type="ARBA" id="ARBA00023125"/>
    </source>
</evidence>
<dbReference type="GeneID" id="73331655"/>
<keyword evidence="6" id="KW-0539">Nucleus</keyword>
<keyword evidence="2" id="KW-0862">Zinc</keyword>
<dbReference type="AlphaFoldDB" id="A0AA37URG0"/>
<dbReference type="PROSITE" id="PS50048">
    <property type="entry name" value="ZN2_CY6_FUNGAL_2"/>
    <property type="match status" value="1"/>
</dbReference>
<dbReference type="InterPro" id="IPR007219">
    <property type="entry name" value="XnlR_reg_dom"/>
</dbReference>
<keyword evidence="5" id="KW-0804">Transcription</keyword>
<evidence type="ECO:0000256" key="6">
    <source>
        <dbReference type="ARBA" id="ARBA00023242"/>
    </source>
</evidence>
<evidence type="ECO:0000313" key="10">
    <source>
        <dbReference type="Proteomes" id="UP001055115"/>
    </source>
</evidence>
<evidence type="ECO:0000256" key="3">
    <source>
        <dbReference type="ARBA" id="ARBA00023015"/>
    </source>
</evidence>
<dbReference type="Proteomes" id="UP001055115">
    <property type="component" value="Unassembled WGS sequence"/>
</dbReference>
<dbReference type="InterPro" id="IPR036864">
    <property type="entry name" value="Zn2-C6_fun-type_DNA-bd_sf"/>
</dbReference>
<gene>
    <name evidence="9" type="ORF">ColSpa_10853</name>
</gene>
<comment type="caution">
    <text evidence="9">The sequence shown here is derived from an EMBL/GenBank/DDBJ whole genome shotgun (WGS) entry which is preliminary data.</text>
</comment>
<dbReference type="SUPFAM" id="SSF57701">
    <property type="entry name" value="Zn2/Cys6 DNA-binding domain"/>
    <property type="match status" value="1"/>
</dbReference>
<dbReference type="PANTHER" id="PTHR47171">
    <property type="entry name" value="FARA-RELATED"/>
    <property type="match status" value="1"/>
</dbReference>
<keyword evidence="1" id="KW-0479">Metal-binding</keyword>
<feature type="compositionally biased region" description="Low complexity" evidence="7">
    <location>
        <begin position="153"/>
        <end position="165"/>
    </location>
</feature>
<evidence type="ECO:0000313" key="9">
    <source>
        <dbReference type="EMBL" id="GKT50672.1"/>
    </source>
</evidence>
<accession>A0AA37URG0</accession>
<keyword evidence="4" id="KW-0238">DNA-binding</keyword>
<keyword evidence="10" id="KW-1185">Reference proteome</keyword>
<feature type="domain" description="Zn(2)-C6 fungal-type" evidence="8">
    <location>
        <begin position="67"/>
        <end position="98"/>
    </location>
</feature>
<dbReference type="Pfam" id="PF04082">
    <property type="entry name" value="Fungal_trans"/>
    <property type="match status" value="1"/>
</dbReference>
<evidence type="ECO:0000256" key="2">
    <source>
        <dbReference type="ARBA" id="ARBA00022833"/>
    </source>
</evidence>
<feature type="compositionally biased region" description="Basic residues" evidence="7">
    <location>
        <begin position="102"/>
        <end position="113"/>
    </location>
</feature>
<dbReference type="GO" id="GO:0006351">
    <property type="term" value="P:DNA-templated transcription"/>
    <property type="evidence" value="ECO:0007669"/>
    <property type="project" value="InterPro"/>
</dbReference>
<dbReference type="InterPro" id="IPR052073">
    <property type="entry name" value="Amide_Lactam_Regulators"/>
</dbReference>
<evidence type="ECO:0000256" key="1">
    <source>
        <dbReference type="ARBA" id="ARBA00022723"/>
    </source>
</evidence>
<dbReference type="Gene3D" id="4.10.240.10">
    <property type="entry name" value="Zn(2)-C6 fungal-type DNA-binding domain"/>
    <property type="match status" value="1"/>
</dbReference>
<dbReference type="Pfam" id="PF00172">
    <property type="entry name" value="Zn_clus"/>
    <property type="match status" value="1"/>
</dbReference>
<dbReference type="GO" id="GO:0008270">
    <property type="term" value="F:zinc ion binding"/>
    <property type="evidence" value="ECO:0007669"/>
    <property type="project" value="InterPro"/>
</dbReference>
<feature type="compositionally biased region" description="Low complexity" evidence="7">
    <location>
        <begin position="119"/>
        <end position="128"/>
    </location>
</feature>
<feature type="region of interest" description="Disordered" evidence="7">
    <location>
        <begin position="101"/>
        <end position="128"/>
    </location>
</feature>